<keyword evidence="1" id="KW-0805">Transcription regulation</keyword>
<dbReference type="RefSeq" id="WP_190021341.1">
    <property type="nucleotide sequence ID" value="NZ_BMUT01000003.1"/>
</dbReference>
<dbReference type="Proteomes" id="UP000659223">
    <property type="component" value="Unassembled WGS sequence"/>
</dbReference>
<evidence type="ECO:0000256" key="1">
    <source>
        <dbReference type="ARBA" id="ARBA00023015"/>
    </source>
</evidence>
<evidence type="ECO:0000313" key="7">
    <source>
        <dbReference type="Proteomes" id="UP000659223"/>
    </source>
</evidence>
<dbReference type="InterPro" id="IPR028349">
    <property type="entry name" value="PafC-like"/>
</dbReference>
<evidence type="ECO:0000259" key="5">
    <source>
        <dbReference type="PROSITE" id="PS51000"/>
    </source>
</evidence>
<feature type="compositionally biased region" description="Low complexity" evidence="4">
    <location>
        <begin position="341"/>
        <end position="356"/>
    </location>
</feature>
<protein>
    <submittedName>
        <fullName evidence="6">DNA-binding transcriptional regulator</fullName>
    </submittedName>
</protein>
<dbReference type="InterPro" id="IPR001034">
    <property type="entry name" value="DeoR_HTH"/>
</dbReference>
<name>A0ABQ2Y9L6_9ACTN</name>
<dbReference type="SUPFAM" id="SSF46785">
    <property type="entry name" value="Winged helix' DNA-binding domain"/>
    <property type="match status" value="1"/>
</dbReference>
<keyword evidence="3" id="KW-0804">Transcription</keyword>
<feature type="domain" description="HTH deoR-type" evidence="5">
    <location>
        <begin position="5"/>
        <end position="65"/>
    </location>
</feature>
<dbReference type="PANTHER" id="PTHR34580">
    <property type="match status" value="1"/>
</dbReference>
<keyword evidence="7" id="KW-1185">Reference proteome</keyword>
<reference evidence="7" key="1">
    <citation type="journal article" date="2019" name="Int. J. Syst. Evol. Microbiol.">
        <title>The Global Catalogue of Microorganisms (GCM) 10K type strain sequencing project: providing services to taxonomists for standard genome sequencing and annotation.</title>
        <authorList>
            <consortium name="The Broad Institute Genomics Platform"/>
            <consortium name="The Broad Institute Genome Sequencing Center for Infectious Disease"/>
            <person name="Wu L."/>
            <person name="Ma J."/>
        </authorList>
    </citation>
    <scope>NUCLEOTIDE SEQUENCE [LARGE SCALE GENOMIC DNA]</scope>
    <source>
        <strain evidence="7">JCM 4586</strain>
    </source>
</reference>
<feature type="region of interest" description="Disordered" evidence="4">
    <location>
        <begin position="319"/>
        <end position="363"/>
    </location>
</feature>
<organism evidence="6 7">
    <name type="scientific">Streptomyces hiroshimensis</name>
    <dbReference type="NCBI Taxonomy" id="66424"/>
    <lineage>
        <taxon>Bacteria</taxon>
        <taxon>Bacillati</taxon>
        <taxon>Actinomycetota</taxon>
        <taxon>Actinomycetes</taxon>
        <taxon>Kitasatosporales</taxon>
        <taxon>Streptomycetaceae</taxon>
        <taxon>Streptomyces</taxon>
    </lineage>
</organism>
<dbReference type="InterPro" id="IPR018356">
    <property type="entry name" value="Tscrpt_reg_HTH_DeoR_CS"/>
</dbReference>
<dbReference type="InterPro" id="IPR026881">
    <property type="entry name" value="WYL_dom"/>
</dbReference>
<evidence type="ECO:0000256" key="4">
    <source>
        <dbReference type="SAM" id="MobiDB-lite"/>
    </source>
</evidence>
<evidence type="ECO:0000313" key="6">
    <source>
        <dbReference type="EMBL" id="GGX75189.1"/>
    </source>
</evidence>
<dbReference type="PIRSF" id="PIRSF016838">
    <property type="entry name" value="PafC"/>
    <property type="match status" value="1"/>
</dbReference>
<dbReference type="InterPro" id="IPR013196">
    <property type="entry name" value="HTH_11"/>
</dbReference>
<comment type="caution">
    <text evidence="6">The sequence shown here is derived from an EMBL/GenBank/DDBJ whole genome shotgun (WGS) entry which is preliminary data.</text>
</comment>
<evidence type="ECO:0000256" key="2">
    <source>
        <dbReference type="ARBA" id="ARBA00023125"/>
    </source>
</evidence>
<gene>
    <name evidence="6" type="ORF">GCM10010324_20730</name>
</gene>
<dbReference type="PANTHER" id="PTHR34580:SF3">
    <property type="entry name" value="PROTEIN PAFB"/>
    <property type="match status" value="1"/>
</dbReference>
<keyword evidence="2 6" id="KW-0238">DNA-binding</keyword>
<accession>A0ABQ2Y9L6</accession>
<dbReference type="InterPro" id="IPR036390">
    <property type="entry name" value="WH_DNA-bd_sf"/>
</dbReference>
<dbReference type="GO" id="GO:0003677">
    <property type="term" value="F:DNA binding"/>
    <property type="evidence" value="ECO:0007669"/>
    <property type="project" value="UniProtKB-KW"/>
</dbReference>
<dbReference type="Pfam" id="PF08279">
    <property type="entry name" value="HTH_11"/>
    <property type="match status" value="1"/>
</dbReference>
<evidence type="ECO:0000256" key="3">
    <source>
        <dbReference type="ARBA" id="ARBA00023163"/>
    </source>
</evidence>
<dbReference type="EMBL" id="BMUT01000003">
    <property type="protein sequence ID" value="GGX75189.1"/>
    <property type="molecule type" value="Genomic_DNA"/>
</dbReference>
<dbReference type="InterPro" id="IPR051534">
    <property type="entry name" value="CBASS_pafABC_assoc_protein"/>
</dbReference>
<dbReference type="PROSITE" id="PS51000">
    <property type="entry name" value="HTH_DEOR_2"/>
    <property type="match status" value="1"/>
</dbReference>
<dbReference type="PROSITE" id="PS52050">
    <property type="entry name" value="WYL"/>
    <property type="match status" value="1"/>
</dbReference>
<sequence>MTTDMPARMLRLLSLLQTRREWAGTELADRLGVTTRTLRRDIDRLRELGYPVEGTTGRCGGYRLAAGTAMPPLLLDDDEAIAIAVALRTATTDVTGIGETALRALAKLEQVLPARLRTQVAAVQQATTAPVAYGSGERAQADPAVLALLAAACRDHEIVTFGYTTRHGTPGPRRVEPHALVPAAGRWYLVAHDVHKDDWRTYRLDRITSVATTGRRVPPRELPAPDPAAYVAAKIATAPARYRAVATVAAPAAAVLARTQGLPERVTPLTADTCTVDLSGDHLTRIAQLLTALGDTTALEADPEVLAHLRTMARRTLRLAEDGSEPDSPAAEKARQRRPSGGRAARAGTTRIAGSASPRSRRS</sequence>
<dbReference type="InterPro" id="IPR036388">
    <property type="entry name" value="WH-like_DNA-bd_sf"/>
</dbReference>
<dbReference type="Gene3D" id="1.10.10.10">
    <property type="entry name" value="Winged helix-like DNA-binding domain superfamily/Winged helix DNA-binding domain"/>
    <property type="match status" value="1"/>
</dbReference>
<dbReference type="PROSITE" id="PS00894">
    <property type="entry name" value="HTH_DEOR_1"/>
    <property type="match status" value="1"/>
</dbReference>
<proteinExistence type="predicted"/>
<dbReference type="Pfam" id="PF13280">
    <property type="entry name" value="WYL"/>
    <property type="match status" value="1"/>
</dbReference>